<feature type="transmembrane region" description="Helical" evidence="15">
    <location>
        <begin position="138"/>
        <end position="163"/>
    </location>
</feature>
<evidence type="ECO:0000256" key="2">
    <source>
        <dbReference type="ARBA" id="ARBA00004673"/>
    </source>
</evidence>
<evidence type="ECO:0000256" key="9">
    <source>
        <dbReference type="ARBA" id="ARBA00023128"/>
    </source>
</evidence>
<dbReference type="GO" id="GO:0016491">
    <property type="term" value="F:oxidoreductase activity"/>
    <property type="evidence" value="ECO:0007669"/>
    <property type="project" value="UniProtKB-KW"/>
</dbReference>
<dbReference type="SUPFAM" id="SSF81419">
    <property type="entry name" value="Mitochondrial cytochrome c oxidase subunit VIIa"/>
    <property type="match status" value="1"/>
</dbReference>
<dbReference type="GO" id="GO:0006123">
    <property type="term" value="P:mitochondrial electron transport, cytochrome c to oxygen"/>
    <property type="evidence" value="ECO:0007669"/>
    <property type="project" value="InterPro"/>
</dbReference>
<keyword evidence="6" id="KW-0809">Transit peptide</keyword>
<keyword evidence="5" id="KW-0999">Mitochondrion inner membrane</keyword>
<protein>
    <recommendedName>
        <fullName evidence="11">Cytochrome c oxidase subunit 7A1, mitochondrial</fullName>
    </recommendedName>
    <alternativeName>
        <fullName evidence="12">Cytochrome c oxidase subunit VIIa-heart</fullName>
    </alternativeName>
</protein>
<organism evidence="16 17">
    <name type="scientific">Sarcophilus harrisii</name>
    <name type="common">Tasmanian devil</name>
    <name type="synonym">Sarcophilus laniarius</name>
    <dbReference type="NCBI Taxonomy" id="9305"/>
    <lineage>
        <taxon>Eukaryota</taxon>
        <taxon>Metazoa</taxon>
        <taxon>Chordata</taxon>
        <taxon>Craniata</taxon>
        <taxon>Vertebrata</taxon>
        <taxon>Euteleostomi</taxon>
        <taxon>Mammalia</taxon>
        <taxon>Metatheria</taxon>
        <taxon>Dasyuromorphia</taxon>
        <taxon>Dasyuridae</taxon>
        <taxon>Sarcophilus</taxon>
    </lineage>
</organism>
<sequence length="167" mass="17843">GSQSLPSSRGTWAGPPGPGQGEWRSFSRAHWTIPEPSSNSSGLRPSRWAPPPQLLLLEPGQGFSGGGGAPGVLGLSAPDGTRTGRTMRGLLISCSRTLIRPFSSSTRNLANRVAEKQKLFQENNDLPVHLKGGSQDNLLYRLTMAICLGGTSYSLFCLGWASFPHKK</sequence>
<evidence type="ECO:0000256" key="4">
    <source>
        <dbReference type="ARBA" id="ARBA00022692"/>
    </source>
</evidence>
<dbReference type="Pfam" id="PF02238">
    <property type="entry name" value="COX7a"/>
    <property type="match status" value="1"/>
</dbReference>
<evidence type="ECO:0000256" key="13">
    <source>
        <dbReference type="ARBA" id="ARBA00049614"/>
    </source>
</evidence>
<accession>A0A7N4NH83</accession>
<reference evidence="16" key="3">
    <citation type="submission" date="2025-09" db="UniProtKB">
        <authorList>
            <consortium name="Ensembl"/>
        </authorList>
    </citation>
    <scope>IDENTIFICATION</scope>
</reference>
<dbReference type="InterPro" id="IPR039297">
    <property type="entry name" value="COX7a"/>
</dbReference>
<evidence type="ECO:0000256" key="10">
    <source>
        <dbReference type="ARBA" id="ARBA00023136"/>
    </source>
</evidence>
<dbReference type="InterPro" id="IPR003177">
    <property type="entry name" value="Cytc_oxidase_su7a_met"/>
</dbReference>
<keyword evidence="4 15" id="KW-0812">Transmembrane</keyword>
<dbReference type="PANTHER" id="PTHR10510">
    <property type="entry name" value="CYTOCHROME C OXIDASE POLYPEPTIDE 7A"/>
    <property type="match status" value="1"/>
</dbReference>
<evidence type="ECO:0000313" key="16">
    <source>
        <dbReference type="Ensembl" id="ENSSHAP00000023277.1"/>
    </source>
</evidence>
<evidence type="ECO:0000256" key="5">
    <source>
        <dbReference type="ARBA" id="ARBA00022792"/>
    </source>
</evidence>
<comment type="function">
    <text evidence="13">Component of the mitochondrial respiratory complex IV (CIV, also named cytochrome c oxidase complex), the last enzyme in the mitochondrial electron transport chain which drives oxidative phosphorylation. The CIV complex is the component of the respiratory chain that catalyzes the reduction of oxygen to water. Acts as an assembly factor that specifically drives the homodimerization of CIV complexes, mediating the formation of mitochondrial respiratory supercomplexes (respirasomes) containing two CIV: supercomplxes with two molecules of CIV show improved activity. Despite being highly expressed in brown adipose tissue, not required for thermogenesis.</text>
</comment>
<keyword evidence="7 15" id="KW-1133">Transmembrane helix</keyword>
<dbReference type="CDD" id="cd00928">
    <property type="entry name" value="Cyt_c_Oxidase_VIIa"/>
    <property type="match status" value="1"/>
</dbReference>
<reference evidence="16" key="2">
    <citation type="submission" date="2025-08" db="UniProtKB">
        <authorList>
            <consortium name="Ensembl"/>
        </authorList>
    </citation>
    <scope>IDENTIFICATION</scope>
</reference>
<reference evidence="16 17" key="1">
    <citation type="journal article" date="2011" name="Proc. Natl. Acad. Sci. U.S.A.">
        <title>Genetic diversity and population structure of the endangered marsupial Sarcophilus harrisii (Tasmanian devil).</title>
        <authorList>
            <person name="Miller W."/>
            <person name="Hayes V.M."/>
            <person name="Ratan A."/>
            <person name="Petersen D.C."/>
            <person name="Wittekindt N.E."/>
            <person name="Miller J."/>
            <person name="Walenz B."/>
            <person name="Knight J."/>
            <person name="Qi J."/>
            <person name="Zhao F."/>
            <person name="Wang Q."/>
            <person name="Bedoya-Reina O.C."/>
            <person name="Katiyar N."/>
            <person name="Tomsho L.P."/>
            <person name="Kasson L.M."/>
            <person name="Hardie R.A."/>
            <person name="Woodbridge P."/>
            <person name="Tindall E.A."/>
            <person name="Bertelsen M.F."/>
            <person name="Dixon D."/>
            <person name="Pyecroft S."/>
            <person name="Helgen K.M."/>
            <person name="Lesk A.M."/>
            <person name="Pringle T.H."/>
            <person name="Patterson N."/>
            <person name="Zhang Y."/>
            <person name="Kreiss A."/>
            <person name="Woods G.M."/>
            <person name="Jones M.E."/>
            <person name="Schuster S.C."/>
        </authorList>
    </citation>
    <scope>NUCLEOTIDE SEQUENCE [LARGE SCALE GENOMIC DNA]</scope>
</reference>
<dbReference type="InterPro" id="IPR036539">
    <property type="entry name" value="Cyt_c_oxidase_su7a_sf"/>
</dbReference>
<evidence type="ECO:0000256" key="12">
    <source>
        <dbReference type="ARBA" id="ARBA00041986"/>
    </source>
</evidence>
<gene>
    <name evidence="16" type="primary">LOC100930775</name>
</gene>
<evidence type="ECO:0000256" key="1">
    <source>
        <dbReference type="ARBA" id="ARBA00004434"/>
    </source>
</evidence>
<dbReference type="FunFam" id="4.10.91.10:FF:000001">
    <property type="entry name" value="Cytochrome c oxidase subunit 7A1, mitochondrial"/>
    <property type="match status" value="1"/>
</dbReference>
<proteinExistence type="inferred from homology"/>
<feature type="region of interest" description="Disordered" evidence="14">
    <location>
        <begin position="1"/>
        <end position="61"/>
    </location>
</feature>
<dbReference type="GeneTree" id="ENSGT00940000162305"/>
<name>A0A7N4NH83_SARHA</name>
<dbReference type="PANTHER" id="PTHR10510:SF5">
    <property type="entry name" value="CYTOCHROME C OXIDASE SUBUNIT 7A1, MITOCHONDRIAL"/>
    <property type="match status" value="1"/>
</dbReference>
<dbReference type="InParanoid" id="A0A7N4NH83"/>
<comment type="similarity">
    <text evidence="3">Belongs to the cytochrome c oxidase VIIa family.</text>
</comment>
<comment type="pathway">
    <text evidence="2">Energy metabolism; oxidative phosphorylation.</text>
</comment>
<dbReference type="Gene3D" id="4.10.91.10">
    <property type="entry name" value="Cytochrome c oxidase, subunit VIIa"/>
    <property type="match status" value="1"/>
</dbReference>
<evidence type="ECO:0000313" key="17">
    <source>
        <dbReference type="Proteomes" id="UP000007648"/>
    </source>
</evidence>
<evidence type="ECO:0000256" key="3">
    <source>
        <dbReference type="ARBA" id="ARBA00009331"/>
    </source>
</evidence>
<evidence type="ECO:0000256" key="6">
    <source>
        <dbReference type="ARBA" id="ARBA00022946"/>
    </source>
</evidence>
<dbReference type="AlphaFoldDB" id="A0A7N4NH83"/>
<dbReference type="Proteomes" id="UP000007648">
    <property type="component" value="Unassembled WGS sequence"/>
</dbReference>
<dbReference type="Ensembl" id="ENSSHAT00000045812.1">
    <property type="protein sequence ID" value="ENSSHAP00000023277.1"/>
    <property type="gene ID" value="ENSSHAG00000032183.1"/>
</dbReference>
<feature type="compositionally biased region" description="Polar residues" evidence="14">
    <location>
        <begin position="1"/>
        <end position="10"/>
    </location>
</feature>
<evidence type="ECO:0000256" key="14">
    <source>
        <dbReference type="SAM" id="MobiDB-lite"/>
    </source>
</evidence>
<keyword evidence="17" id="KW-1185">Reference proteome</keyword>
<dbReference type="GO" id="GO:0002082">
    <property type="term" value="P:regulation of oxidative phosphorylation"/>
    <property type="evidence" value="ECO:0007669"/>
    <property type="project" value="TreeGrafter"/>
</dbReference>
<dbReference type="GO" id="GO:0005743">
    <property type="term" value="C:mitochondrial inner membrane"/>
    <property type="evidence" value="ECO:0007669"/>
    <property type="project" value="UniProtKB-SubCell"/>
</dbReference>
<evidence type="ECO:0000256" key="15">
    <source>
        <dbReference type="SAM" id="Phobius"/>
    </source>
</evidence>
<dbReference type="GO" id="GO:0045277">
    <property type="term" value="C:respiratory chain complex IV"/>
    <property type="evidence" value="ECO:0007669"/>
    <property type="project" value="InterPro"/>
</dbReference>
<evidence type="ECO:0000256" key="11">
    <source>
        <dbReference type="ARBA" id="ARBA00040382"/>
    </source>
</evidence>
<keyword evidence="9" id="KW-0496">Mitochondrion</keyword>
<evidence type="ECO:0000256" key="7">
    <source>
        <dbReference type="ARBA" id="ARBA00022989"/>
    </source>
</evidence>
<keyword evidence="10 15" id="KW-0472">Membrane</keyword>
<keyword evidence="8" id="KW-0560">Oxidoreductase</keyword>
<evidence type="ECO:0000256" key="8">
    <source>
        <dbReference type="ARBA" id="ARBA00023002"/>
    </source>
</evidence>
<comment type="subcellular location">
    <subcellularLocation>
        <location evidence="1">Mitochondrion inner membrane</location>
        <topology evidence="1">Single-pass membrane protein</topology>
    </subcellularLocation>
</comment>
<dbReference type="GO" id="GO:0097250">
    <property type="term" value="P:mitochondrial respirasome assembly"/>
    <property type="evidence" value="ECO:0007669"/>
    <property type="project" value="TreeGrafter"/>
</dbReference>